<sequence length="70" mass="8478">MFPMHQRGPMRPYRSTPTRRSFRNPTRSNVFAMFQDTEGNVDFERLTLTARQINEIYTQINPIISQFRRR</sequence>
<evidence type="ECO:0000313" key="2">
    <source>
        <dbReference type="EMBL" id="SHF92074.1"/>
    </source>
</evidence>
<organism evidence="2 3">
    <name type="scientific">Ornithinibacillus halophilus</name>
    <dbReference type="NCBI Taxonomy" id="930117"/>
    <lineage>
        <taxon>Bacteria</taxon>
        <taxon>Bacillati</taxon>
        <taxon>Bacillota</taxon>
        <taxon>Bacilli</taxon>
        <taxon>Bacillales</taxon>
        <taxon>Bacillaceae</taxon>
        <taxon>Ornithinibacillus</taxon>
    </lineage>
</organism>
<dbReference type="InterPro" id="IPR025555">
    <property type="entry name" value="YppG"/>
</dbReference>
<dbReference type="RefSeq" id="WP_072889063.1">
    <property type="nucleotide sequence ID" value="NZ_FQVW01000009.1"/>
</dbReference>
<accession>A0A1M5FKW1</accession>
<keyword evidence="3" id="KW-1185">Reference proteome</keyword>
<dbReference type="OrthoDB" id="2890507at2"/>
<proteinExistence type="predicted"/>
<dbReference type="AlphaFoldDB" id="A0A1M5FKW1"/>
<gene>
    <name evidence="2" type="ORF">SAMN05216225_100919</name>
</gene>
<dbReference type="Proteomes" id="UP000183988">
    <property type="component" value="Unassembled WGS sequence"/>
</dbReference>
<dbReference type="EMBL" id="FQVW01000009">
    <property type="protein sequence ID" value="SHF92074.1"/>
    <property type="molecule type" value="Genomic_DNA"/>
</dbReference>
<feature type="region of interest" description="Disordered" evidence="1">
    <location>
        <begin position="1"/>
        <end position="26"/>
    </location>
</feature>
<dbReference type="Pfam" id="PF14179">
    <property type="entry name" value="YppG"/>
    <property type="match status" value="1"/>
</dbReference>
<name>A0A1M5FKW1_9BACI</name>
<evidence type="ECO:0000256" key="1">
    <source>
        <dbReference type="SAM" id="MobiDB-lite"/>
    </source>
</evidence>
<reference evidence="2 3" key="1">
    <citation type="submission" date="2016-11" db="EMBL/GenBank/DDBJ databases">
        <authorList>
            <person name="Jaros S."/>
            <person name="Januszkiewicz K."/>
            <person name="Wedrychowicz H."/>
        </authorList>
    </citation>
    <scope>NUCLEOTIDE SEQUENCE [LARGE SCALE GENOMIC DNA]</scope>
    <source>
        <strain evidence="2 3">IBRC-M 10683</strain>
    </source>
</reference>
<evidence type="ECO:0000313" key="3">
    <source>
        <dbReference type="Proteomes" id="UP000183988"/>
    </source>
</evidence>
<protein>
    <submittedName>
        <fullName evidence="2">YppG-like protein</fullName>
    </submittedName>
</protein>
<feature type="compositionally biased region" description="Polar residues" evidence="1">
    <location>
        <begin position="15"/>
        <end position="26"/>
    </location>
</feature>